<organism evidence="1 2">
    <name type="scientific">Shewanella gelidii</name>
    <dbReference type="NCBI Taxonomy" id="1642821"/>
    <lineage>
        <taxon>Bacteria</taxon>
        <taxon>Pseudomonadati</taxon>
        <taxon>Pseudomonadota</taxon>
        <taxon>Gammaproteobacteria</taxon>
        <taxon>Alteromonadales</taxon>
        <taxon>Shewanellaceae</taxon>
        <taxon>Shewanella</taxon>
    </lineage>
</organism>
<dbReference type="RefSeq" id="WP_188918544.1">
    <property type="nucleotide sequence ID" value="NZ_BMPZ01000002.1"/>
</dbReference>
<dbReference type="Gene3D" id="1.25.40.10">
    <property type="entry name" value="Tetratricopeptide repeat domain"/>
    <property type="match status" value="1"/>
</dbReference>
<evidence type="ECO:0000313" key="2">
    <source>
        <dbReference type="Proteomes" id="UP000613743"/>
    </source>
</evidence>
<name>A0A917JKU0_9GAMM</name>
<dbReference type="InterPro" id="IPR011990">
    <property type="entry name" value="TPR-like_helical_dom_sf"/>
</dbReference>
<reference evidence="1" key="1">
    <citation type="journal article" date="2014" name="Int. J. Syst. Evol. Microbiol.">
        <title>Complete genome sequence of Corynebacterium casei LMG S-19264T (=DSM 44701T), isolated from a smear-ripened cheese.</title>
        <authorList>
            <consortium name="US DOE Joint Genome Institute (JGI-PGF)"/>
            <person name="Walter F."/>
            <person name="Albersmeier A."/>
            <person name="Kalinowski J."/>
            <person name="Ruckert C."/>
        </authorList>
    </citation>
    <scope>NUCLEOTIDE SEQUENCE</scope>
    <source>
        <strain evidence="1">JCM 30804</strain>
    </source>
</reference>
<evidence type="ECO:0008006" key="3">
    <source>
        <dbReference type="Google" id="ProtNLM"/>
    </source>
</evidence>
<keyword evidence="2" id="KW-1185">Reference proteome</keyword>
<dbReference type="AlphaFoldDB" id="A0A917JKU0"/>
<gene>
    <name evidence="1" type="ORF">GCM10009332_10230</name>
</gene>
<sequence length="144" mass="16776">MESAKNGHVNAQVMVANNYTYRYMSSTLDADKMEHLELAKFWYEKSISSSSVKAKRQYGNFLMYVDIFSVKAEKLLKEASSEGDLPAMNSLGLMYAYRWDKTNDENLYRLAKSIFEESIRLGYEKSESDLAELINHFHNRKFNQ</sequence>
<dbReference type="Proteomes" id="UP000613743">
    <property type="component" value="Unassembled WGS sequence"/>
</dbReference>
<accession>A0A917JKU0</accession>
<reference evidence="1" key="2">
    <citation type="submission" date="2020-09" db="EMBL/GenBank/DDBJ databases">
        <authorList>
            <person name="Sun Q."/>
            <person name="Ohkuma M."/>
        </authorList>
    </citation>
    <scope>NUCLEOTIDE SEQUENCE</scope>
    <source>
        <strain evidence="1">JCM 30804</strain>
    </source>
</reference>
<dbReference type="SUPFAM" id="SSF81901">
    <property type="entry name" value="HCP-like"/>
    <property type="match status" value="1"/>
</dbReference>
<comment type="caution">
    <text evidence="1">The sequence shown here is derived from an EMBL/GenBank/DDBJ whole genome shotgun (WGS) entry which is preliminary data.</text>
</comment>
<dbReference type="EMBL" id="BMPZ01000002">
    <property type="protein sequence ID" value="GGI74761.1"/>
    <property type="molecule type" value="Genomic_DNA"/>
</dbReference>
<evidence type="ECO:0000313" key="1">
    <source>
        <dbReference type="EMBL" id="GGI74761.1"/>
    </source>
</evidence>
<proteinExistence type="predicted"/>
<protein>
    <recommendedName>
        <fullName evidence="3">Sel1 repeat family protein</fullName>
    </recommendedName>
</protein>